<dbReference type="InterPro" id="IPR036908">
    <property type="entry name" value="RlpA-like_sf"/>
</dbReference>
<dbReference type="InterPro" id="IPR051933">
    <property type="entry name" value="Resuscitation_pf_RpfB"/>
</dbReference>
<keyword evidence="6" id="KW-1185">Reference proteome</keyword>
<dbReference type="RefSeq" id="WP_173103354.1">
    <property type="nucleotide sequence ID" value="NZ_AP022822.1"/>
</dbReference>
<dbReference type="GO" id="GO:0009254">
    <property type="term" value="P:peptidoglycan turnover"/>
    <property type="evidence" value="ECO:0007669"/>
    <property type="project" value="InterPro"/>
</dbReference>
<dbReference type="Proteomes" id="UP000502998">
    <property type="component" value="Chromosome"/>
</dbReference>
<evidence type="ECO:0000313" key="5">
    <source>
        <dbReference type="EMBL" id="BCA86166.1"/>
    </source>
</evidence>
<keyword evidence="1 3" id="KW-0732">Signal</keyword>
<name>A0A679ILL5_9ENTE</name>
<organism evidence="5 6">
    <name type="scientific">Enterococcus saigonensis</name>
    <dbReference type="NCBI Taxonomy" id="1805431"/>
    <lineage>
        <taxon>Bacteria</taxon>
        <taxon>Bacillati</taxon>
        <taxon>Bacillota</taxon>
        <taxon>Bacilli</taxon>
        <taxon>Lactobacillales</taxon>
        <taxon>Enterococcaceae</taxon>
        <taxon>Enterococcus</taxon>
    </lineage>
</organism>
<reference evidence="5 6" key="1">
    <citation type="submission" date="2020-02" db="EMBL/GenBank/DDBJ databases">
        <title>Characterization of vanA genotype vancomycin-resistant Enterococcus saigonensis VE80.</title>
        <authorList>
            <person name="Harada T."/>
            <person name="Motooka D."/>
            <person name="Nakamura S."/>
            <person name="Yamamoto Y."/>
            <person name="Kawahara R."/>
            <person name="Kawatsu K."/>
        </authorList>
    </citation>
    <scope>NUCLEOTIDE SEQUENCE [LARGE SCALE GENOMIC DNA]</scope>
    <source>
        <strain evidence="5 6">VE80</strain>
    </source>
</reference>
<accession>A0A679ILL5</accession>
<dbReference type="SUPFAM" id="SSF50685">
    <property type="entry name" value="Barwin-like endoglucanases"/>
    <property type="match status" value="1"/>
</dbReference>
<gene>
    <name evidence="5" type="ORF">EsVE80_16890</name>
</gene>
<dbReference type="PANTHER" id="PTHR39160">
    <property type="entry name" value="CELL WALL-BINDING PROTEIN YOCH"/>
    <property type="match status" value="1"/>
</dbReference>
<dbReference type="InterPro" id="IPR010611">
    <property type="entry name" value="3D_dom"/>
</dbReference>
<evidence type="ECO:0000256" key="1">
    <source>
        <dbReference type="ARBA" id="ARBA00022729"/>
    </source>
</evidence>
<dbReference type="GO" id="GO:0019867">
    <property type="term" value="C:outer membrane"/>
    <property type="evidence" value="ECO:0007669"/>
    <property type="project" value="InterPro"/>
</dbReference>
<evidence type="ECO:0000313" key="6">
    <source>
        <dbReference type="Proteomes" id="UP000502998"/>
    </source>
</evidence>
<dbReference type="AlphaFoldDB" id="A0A679ILL5"/>
<feature type="region of interest" description="Disordered" evidence="2">
    <location>
        <begin position="99"/>
        <end position="128"/>
    </location>
</feature>
<dbReference type="PANTHER" id="PTHR39160:SF4">
    <property type="entry name" value="RESUSCITATION-PROMOTING FACTOR RPFB"/>
    <property type="match status" value="1"/>
</dbReference>
<feature type="chain" id="PRO_5025455143" description="3D domain-containing protein" evidence="3">
    <location>
        <begin position="26"/>
        <end position="223"/>
    </location>
</feature>
<dbReference type="Pfam" id="PF06725">
    <property type="entry name" value="3D"/>
    <property type="match status" value="1"/>
</dbReference>
<dbReference type="Gene3D" id="2.40.40.10">
    <property type="entry name" value="RlpA-like domain"/>
    <property type="match status" value="1"/>
</dbReference>
<feature type="domain" description="3D" evidence="4">
    <location>
        <begin position="163"/>
        <end position="222"/>
    </location>
</feature>
<feature type="signal peptide" evidence="3">
    <location>
        <begin position="1"/>
        <end position="25"/>
    </location>
</feature>
<evidence type="ECO:0000256" key="2">
    <source>
        <dbReference type="SAM" id="MobiDB-lite"/>
    </source>
</evidence>
<proteinExistence type="predicted"/>
<sequence length="223" mass="23374">MQTRLLPILSATIVIAVGSMLPVYAAENETTSQPAIQTELVSKDEVTNLSSSLLVQTTNNKAVDLVKNDIKAKEAAKKAAAEKARKIAAEKAAKEKAAKEAAEKAAAEKVAQQEKQEQQASENQPSGQTMMMEATAYSSDPADALGGGSVTATGQNLLVNPMAVAVDPSVIPLGTRLYVEGYGEAYAVDTGSAIQGNIIDVHFSTAGQCEAWGRRQVKVTILG</sequence>
<dbReference type="GO" id="GO:0004553">
    <property type="term" value="F:hydrolase activity, hydrolyzing O-glycosyl compounds"/>
    <property type="evidence" value="ECO:0007669"/>
    <property type="project" value="InterPro"/>
</dbReference>
<protein>
    <recommendedName>
        <fullName evidence="4">3D domain-containing protein</fullName>
    </recommendedName>
</protein>
<evidence type="ECO:0000259" key="4">
    <source>
        <dbReference type="Pfam" id="PF06725"/>
    </source>
</evidence>
<feature type="compositionally biased region" description="Basic and acidic residues" evidence="2">
    <location>
        <begin position="99"/>
        <end position="117"/>
    </location>
</feature>
<dbReference type="CDD" id="cd22786">
    <property type="entry name" value="DPBB_YuiC-like"/>
    <property type="match status" value="1"/>
</dbReference>
<dbReference type="EMBL" id="AP022822">
    <property type="protein sequence ID" value="BCA86166.1"/>
    <property type="molecule type" value="Genomic_DNA"/>
</dbReference>
<dbReference type="KEGG" id="esg:EsVE80_16890"/>
<evidence type="ECO:0000256" key="3">
    <source>
        <dbReference type="SAM" id="SignalP"/>
    </source>
</evidence>